<keyword evidence="5 13" id="KW-0378">Hydrolase</keyword>
<evidence type="ECO:0000313" key="16">
    <source>
        <dbReference type="EMBL" id="AAW73536.1"/>
    </source>
</evidence>
<evidence type="ECO:0000256" key="8">
    <source>
        <dbReference type="ARBA" id="ARBA00023295"/>
    </source>
</evidence>
<proteinExistence type="inferred from homology"/>
<dbReference type="PROSITE" id="PS00659">
    <property type="entry name" value="GLYCOSYL_HYDROL_F5"/>
    <property type="match status" value="1"/>
</dbReference>
<sequence>MLSHIERSCPYSARRPCTGLSHAQEFAMPSPHTRTRRPRCRALSLLLLAAMPLAQAQGTYGLKYAGVNLSGAEVNSSQQPGVLDIDYHYPAADEYTYFAGKYMNTVRLPILWERLQPKPGGQLDPAQLALIREAVANAKAAKMYLIVDVHNYAKYYGHTIGSTNVPIRTFNDLWRRLAIAFKSDKAVIFGLMNEPHDIEPQAWATAAQASIDTIRKTGATNLILVPGALWTGAHSWYSTVAGQSNAVAMASIHDPLNRYAIEAHQYLDADSSGTSGACVSATVGVERLRSFTQWLRLNGKRGFLGEFGTGKTVTCNLALKGMLGYMESNSDVWMGWAYWAAGTWWNRGYPFNVQPDAQGRDKPQMSILSQQAHRITD</sequence>
<keyword evidence="17" id="KW-1185">Reference proteome</keyword>
<dbReference type="InterPro" id="IPR018087">
    <property type="entry name" value="Glyco_hydro_5_CS"/>
</dbReference>
<dbReference type="AlphaFoldDB" id="Q5H684"/>
<dbReference type="PANTHER" id="PTHR34142">
    <property type="entry name" value="ENDO-BETA-1,4-GLUCANASE A"/>
    <property type="match status" value="1"/>
</dbReference>
<dbReference type="STRING" id="291331.XOO0282"/>
<dbReference type="Proteomes" id="UP000006735">
    <property type="component" value="Chromosome"/>
</dbReference>
<evidence type="ECO:0000256" key="10">
    <source>
        <dbReference type="ARBA" id="ARBA00068340"/>
    </source>
</evidence>
<gene>
    <name evidence="16" type="primary">egl</name>
    <name evidence="16" type="ordered locus">XOO0282</name>
</gene>
<evidence type="ECO:0000256" key="3">
    <source>
        <dbReference type="ARBA" id="ARBA00012601"/>
    </source>
</evidence>
<evidence type="ECO:0000256" key="2">
    <source>
        <dbReference type="ARBA" id="ARBA00005641"/>
    </source>
</evidence>
<comment type="catalytic activity">
    <reaction evidence="1">
        <text>Endohydrolysis of (1-&gt;4)-beta-D-glucosidic linkages in cellulose, lichenin and cereal beta-D-glucans.</text>
        <dbReference type="EC" id="3.2.1.4"/>
    </reaction>
</comment>
<accession>Q5H684</accession>
<evidence type="ECO:0000256" key="4">
    <source>
        <dbReference type="ARBA" id="ARBA00022729"/>
    </source>
</evidence>
<dbReference type="HOGENOM" id="CLU_029718_0_0_6"/>
<dbReference type="EC" id="3.2.1.4" evidence="3"/>
<evidence type="ECO:0000256" key="14">
    <source>
        <dbReference type="SAM" id="MobiDB-lite"/>
    </source>
</evidence>
<dbReference type="GO" id="GO:0008810">
    <property type="term" value="F:cellulase activity"/>
    <property type="evidence" value="ECO:0007669"/>
    <property type="project" value="UniProtKB-EC"/>
</dbReference>
<dbReference type="SUPFAM" id="SSF51445">
    <property type="entry name" value="(Trans)glycosidases"/>
    <property type="match status" value="1"/>
</dbReference>
<dbReference type="InterPro" id="IPR017853">
    <property type="entry name" value="GH"/>
</dbReference>
<dbReference type="PANTHER" id="PTHR34142:SF1">
    <property type="entry name" value="GLYCOSIDE HYDROLASE FAMILY 5 DOMAIN-CONTAINING PROTEIN"/>
    <property type="match status" value="1"/>
</dbReference>
<protein>
    <recommendedName>
        <fullName evidence="10">Endoglucanase</fullName>
        <ecNumber evidence="3">3.2.1.4</ecNumber>
    </recommendedName>
    <alternativeName>
        <fullName evidence="11">Cellulase</fullName>
    </alternativeName>
    <alternativeName>
        <fullName evidence="12">Endo-1,4-beta-glucanase</fullName>
    </alternativeName>
</protein>
<dbReference type="Gene3D" id="3.20.20.80">
    <property type="entry name" value="Glycosidases"/>
    <property type="match status" value="1"/>
</dbReference>
<feature type="domain" description="Glycoside hydrolase family 5" evidence="15">
    <location>
        <begin position="90"/>
        <end position="341"/>
    </location>
</feature>
<evidence type="ECO:0000313" key="17">
    <source>
        <dbReference type="Proteomes" id="UP000006735"/>
    </source>
</evidence>
<evidence type="ECO:0000256" key="7">
    <source>
        <dbReference type="ARBA" id="ARBA00023277"/>
    </source>
</evidence>
<evidence type="ECO:0000256" key="5">
    <source>
        <dbReference type="ARBA" id="ARBA00022801"/>
    </source>
</evidence>
<evidence type="ECO:0000256" key="6">
    <source>
        <dbReference type="ARBA" id="ARBA00023001"/>
    </source>
</evidence>
<dbReference type="Pfam" id="PF00150">
    <property type="entry name" value="Cellulase"/>
    <property type="match status" value="1"/>
</dbReference>
<evidence type="ECO:0000256" key="12">
    <source>
        <dbReference type="ARBA" id="ARBA00079594"/>
    </source>
</evidence>
<keyword evidence="6" id="KW-0136">Cellulose degradation</keyword>
<keyword evidence="8 13" id="KW-0326">Glycosidase</keyword>
<reference evidence="16 17" key="1">
    <citation type="journal article" date="2005" name="Nucleic Acids Res.">
        <title>The genome sequence of Xanthomonas oryzae pathovar oryzae KACC10331, the bacterial blight pathogen of rice.</title>
        <authorList>
            <person name="Lee B.M."/>
            <person name="Park Y.J."/>
            <person name="Park D.S."/>
            <person name="Kang H.W."/>
            <person name="Kim J.G."/>
            <person name="Song E.S."/>
            <person name="Park I.C."/>
            <person name="Yoon U.H."/>
            <person name="Hahn J.H."/>
            <person name="Koo B.S."/>
            <person name="Lee G.B."/>
            <person name="Kim H."/>
            <person name="Park H.S."/>
            <person name="Yoon K.O."/>
            <person name="Kim J.H."/>
            <person name="Jung C.H."/>
            <person name="Koh N.H."/>
            <person name="Seo J.S."/>
            <person name="Go S.J."/>
        </authorList>
    </citation>
    <scope>NUCLEOTIDE SEQUENCE [LARGE SCALE GENOMIC DNA]</scope>
    <source>
        <strain evidence="17">KACC10331 / KXO85</strain>
    </source>
</reference>
<evidence type="ECO:0000259" key="15">
    <source>
        <dbReference type="Pfam" id="PF00150"/>
    </source>
</evidence>
<comment type="similarity">
    <text evidence="2 13">Belongs to the glycosyl hydrolase 5 (cellulase A) family.</text>
</comment>
<evidence type="ECO:0000256" key="13">
    <source>
        <dbReference type="RuleBase" id="RU361153"/>
    </source>
</evidence>
<feature type="region of interest" description="Disordered" evidence="14">
    <location>
        <begin position="356"/>
        <end position="377"/>
    </location>
</feature>
<keyword evidence="7" id="KW-0119">Carbohydrate metabolism</keyword>
<dbReference type="EMBL" id="AE013598">
    <property type="protein sequence ID" value="AAW73536.1"/>
    <property type="molecule type" value="Genomic_DNA"/>
</dbReference>
<feature type="compositionally biased region" description="Polar residues" evidence="14">
    <location>
        <begin position="366"/>
        <end position="377"/>
    </location>
</feature>
<dbReference type="GO" id="GO:0030245">
    <property type="term" value="P:cellulose catabolic process"/>
    <property type="evidence" value="ECO:0007669"/>
    <property type="project" value="UniProtKB-KW"/>
</dbReference>
<organism evidence="16 17">
    <name type="scientific">Xanthomonas oryzae pv. oryzae (strain KACC10331 / KXO85)</name>
    <dbReference type="NCBI Taxonomy" id="291331"/>
    <lineage>
        <taxon>Bacteria</taxon>
        <taxon>Pseudomonadati</taxon>
        <taxon>Pseudomonadota</taxon>
        <taxon>Gammaproteobacteria</taxon>
        <taxon>Lysobacterales</taxon>
        <taxon>Lysobacteraceae</taxon>
        <taxon>Xanthomonas</taxon>
    </lineage>
</organism>
<evidence type="ECO:0000256" key="1">
    <source>
        <dbReference type="ARBA" id="ARBA00000966"/>
    </source>
</evidence>
<keyword evidence="4" id="KW-0732">Signal</keyword>
<dbReference type="FunFam" id="3.20.20.80:FF:000124">
    <property type="entry name" value="Exported cellulase"/>
    <property type="match status" value="1"/>
</dbReference>
<name>Q5H684_XANOR</name>
<keyword evidence="9" id="KW-0624">Polysaccharide degradation</keyword>
<evidence type="ECO:0000256" key="11">
    <source>
        <dbReference type="ARBA" id="ARBA00077338"/>
    </source>
</evidence>
<dbReference type="InterPro" id="IPR001547">
    <property type="entry name" value="Glyco_hydro_5"/>
</dbReference>
<evidence type="ECO:0000256" key="9">
    <source>
        <dbReference type="ARBA" id="ARBA00023326"/>
    </source>
</evidence>
<dbReference type="KEGG" id="xoo:XOO0282"/>